<keyword evidence="6" id="KW-0539">Nucleus</keyword>
<dbReference type="Gene3D" id="3.30.160.60">
    <property type="entry name" value="Classic Zinc Finger"/>
    <property type="match status" value="1"/>
</dbReference>
<evidence type="ECO:0000256" key="1">
    <source>
        <dbReference type="ARBA" id="ARBA00004123"/>
    </source>
</evidence>
<dbReference type="InterPro" id="IPR036236">
    <property type="entry name" value="Znf_C2H2_sf"/>
</dbReference>
<reference evidence="10 11" key="1">
    <citation type="submission" date="2019-06" db="EMBL/GenBank/DDBJ databases">
        <title>Wine fermentation using esterase from Monascus purpureus.</title>
        <authorList>
            <person name="Geng C."/>
            <person name="Zhang Y."/>
        </authorList>
    </citation>
    <scope>NUCLEOTIDE SEQUENCE [LARGE SCALE GENOMIC DNA]</scope>
    <source>
        <strain evidence="10">HQ1</strain>
    </source>
</reference>
<evidence type="ECO:0000313" key="10">
    <source>
        <dbReference type="EMBL" id="TQB72622.1"/>
    </source>
</evidence>
<dbReference type="Proteomes" id="UP000319663">
    <property type="component" value="Unassembled WGS sequence"/>
</dbReference>
<evidence type="ECO:0000256" key="2">
    <source>
        <dbReference type="ARBA" id="ARBA00022723"/>
    </source>
</evidence>
<dbReference type="FunFam" id="3.30.160.60:FF:001067">
    <property type="entry name" value="C2H2 transcription factor (Egr2)"/>
    <property type="match status" value="1"/>
</dbReference>
<name>A0A507QU70_MONPU</name>
<dbReference type="PROSITE" id="PS00028">
    <property type="entry name" value="ZINC_FINGER_C2H2_1"/>
    <property type="match status" value="1"/>
</dbReference>
<protein>
    <recommendedName>
        <fullName evidence="9">C2H2-type domain-containing protein</fullName>
    </recommendedName>
</protein>
<evidence type="ECO:0000256" key="5">
    <source>
        <dbReference type="ARBA" id="ARBA00022833"/>
    </source>
</evidence>
<feature type="region of interest" description="Disordered" evidence="8">
    <location>
        <begin position="78"/>
        <end position="97"/>
    </location>
</feature>
<feature type="region of interest" description="Disordered" evidence="8">
    <location>
        <begin position="225"/>
        <end position="273"/>
    </location>
</feature>
<evidence type="ECO:0000256" key="7">
    <source>
        <dbReference type="PROSITE-ProRule" id="PRU00042"/>
    </source>
</evidence>
<dbReference type="AlphaFoldDB" id="A0A507QU70"/>
<feature type="compositionally biased region" description="Polar residues" evidence="8">
    <location>
        <begin position="262"/>
        <end position="273"/>
    </location>
</feature>
<dbReference type="STRING" id="5098.A0A507QU70"/>
<feature type="compositionally biased region" description="Low complexity" evidence="8">
    <location>
        <begin position="151"/>
        <end position="163"/>
    </location>
</feature>
<dbReference type="PANTHER" id="PTHR16515:SF49">
    <property type="entry name" value="GASTRULA ZINC FINGER PROTEIN XLCGF49.1-LIKE-RELATED"/>
    <property type="match status" value="1"/>
</dbReference>
<dbReference type="InterPro" id="IPR050331">
    <property type="entry name" value="Zinc_finger"/>
</dbReference>
<dbReference type="EMBL" id="VIFY01000060">
    <property type="protein sequence ID" value="TQB72622.1"/>
    <property type="molecule type" value="Genomic_DNA"/>
</dbReference>
<keyword evidence="11" id="KW-1185">Reference proteome</keyword>
<dbReference type="GO" id="GO:0008270">
    <property type="term" value="F:zinc ion binding"/>
    <property type="evidence" value="ECO:0007669"/>
    <property type="project" value="UniProtKB-KW"/>
</dbReference>
<gene>
    <name evidence="10" type="ORF">MPDQ_006665</name>
</gene>
<keyword evidence="2" id="KW-0479">Metal-binding</keyword>
<feature type="domain" description="C2H2-type" evidence="9">
    <location>
        <begin position="204"/>
        <end position="234"/>
    </location>
</feature>
<dbReference type="InterPro" id="IPR013087">
    <property type="entry name" value="Znf_C2H2_type"/>
</dbReference>
<dbReference type="Pfam" id="PF00096">
    <property type="entry name" value="zf-C2H2"/>
    <property type="match status" value="1"/>
</dbReference>
<dbReference type="OrthoDB" id="6365676at2759"/>
<proteinExistence type="predicted"/>
<dbReference type="PANTHER" id="PTHR16515">
    <property type="entry name" value="PR DOMAIN ZINC FINGER PROTEIN"/>
    <property type="match status" value="1"/>
</dbReference>
<keyword evidence="3" id="KW-0677">Repeat</keyword>
<keyword evidence="5" id="KW-0862">Zinc</keyword>
<organism evidence="10 11">
    <name type="scientific">Monascus purpureus</name>
    <name type="common">Red mold</name>
    <name type="synonym">Monascus anka</name>
    <dbReference type="NCBI Taxonomy" id="5098"/>
    <lineage>
        <taxon>Eukaryota</taxon>
        <taxon>Fungi</taxon>
        <taxon>Dikarya</taxon>
        <taxon>Ascomycota</taxon>
        <taxon>Pezizomycotina</taxon>
        <taxon>Eurotiomycetes</taxon>
        <taxon>Eurotiomycetidae</taxon>
        <taxon>Eurotiales</taxon>
        <taxon>Aspergillaceae</taxon>
        <taxon>Monascus</taxon>
    </lineage>
</organism>
<sequence length="292" mass="32731">MARCRTSIVSILNNDDNPSFAVPSALTVPRQHAQYHHPQQHQQFQSLLPPQQHQQQPQQPVPDLAYRYPVYVDSQVDSPRLSRHPYDSASPAGTSLPTSPVLSDCSYDYIPGNPMSSYQHYGRQEHSYPPAFPPSQSRLPVAYPNDPPSPQSSLSGSKDLSASRGSRKNKYPCPYAVSHSCSATFTTSGHAARHGKKHTGEKSVHCPICNKAFTRKDNMKQHIRTHRTHSEEMSVPVEKEDDSGIWTRRPGPSSYDHDRPTGQPQTDRSSFHSVTGILSTTTRENHHGYRFK</sequence>
<evidence type="ECO:0000256" key="3">
    <source>
        <dbReference type="ARBA" id="ARBA00022737"/>
    </source>
</evidence>
<evidence type="ECO:0000256" key="6">
    <source>
        <dbReference type="ARBA" id="ARBA00023242"/>
    </source>
</evidence>
<comment type="subcellular location">
    <subcellularLocation>
        <location evidence="1">Nucleus</location>
    </subcellularLocation>
</comment>
<feature type="domain" description="C2H2-type" evidence="9">
    <location>
        <begin position="171"/>
        <end position="203"/>
    </location>
</feature>
<dbReference type="GO" id="GO:0005634">
    <property type="term" value="C:nucleus"/>
    <property type="evidence" value="ECO:0007669"/>
    <property type="project" value="UniProtKB-SubCell"/>
</dbReference>
<comment type="caution">
    <text evidence="10">The sequence shown here is derived from an EMBL/GenBank/DDBJ whole genome shotgun (WGS) entry which is preliminary data.</text>
</comment>
<dbReference type="PROSITE" id="PS50157">
    <property type="entry name" value="ZINC_FINGER_C2H2_2"/>
    <property type="match status" value="2"/>
</dbReference>
<evidence type="ECO:0000259" key="9">
    <source>
        <dbReference type="PROSITE" id="PS50157"/>
    </source>
</evidence>
<feature type="region of interest" description="Disordered" evidence="8">
    <location>
        <begin position="116"/>
        <end position="168"/>
    </location>
</feature>
<dbReference type="SMART" id="SM00355">
    <property type="entry name" value="ZnF_C2H2"/>
    <property type="match status" value="1"/>
</dbReference>
<accession>A0A507QU70</accession>
<keyword evidence="4 7" id="KW-0863">Zinc-finger</keyword>
<dbReference type="SUPFAM" id="SSF57667">
    <property type="entry name" value="beta-beta-alpha zinc fingers"/>
    <property type="match status" value="1"/>
</dbReference>
<feature type="compositionally biased region" description="Low complexity" evidence="8">
    <location>
        <begin position="40"/>
        <end position="58"/>
    </location>
</feature>
<dbReference type="GO" id="GO:0010468">
    <property type="term" value="P:regulation of gene expression"/>
    <property type="evidence" value="ECO:0007669"/>
    <property type="project" value="TreeGrafter"/>
</dbReference>
<feature type="region of interest" description="Disordered" evidence="8">
    <location>
        <begin position="35"/>
        <end position="60"/>
    </location>
</feature>
<evidence type="ECO:0000313" key="11">
    <source>
        <dbReference type="Proteomes" id="UP000319663"/>
    </source>
</evidence>
<evidence type="ECO:0000256" key="4">
    <source>
        <dbReference type="ARBA" id="ARBA00022771"/>
    </source>
</evidence>
<evidence type="ECO:0000256" key="8">
    <source>
        <dbReference type="SAM" id="MobiDB-lite"/>
    </source>
</evidence>